<dbReference type="AlphaFoldDB" id="S4NM11"/>
<reference evidence="1" key="2">
    <citation type="submission" date="2013-05" db="EMBL/GenBank/DDBJ databases">
        <authorList>
            <person name="Carter J.-M."/>
            <person name="Baker S.C."/>
            <person name="Pink R."/>
            <person name="Carter D.R.F."/>
            <person name="Collins A."/>
            <person name="Tomlin J."/>
            <person name="Gibbs M."/>
            <person name="Breuker C.J."/>
        </authorList>
    </citation>
    <scope>NUCLEOTIDE SEQUENCE</scope>
    <source>
        <tissue evidence="1">Ovary</tissue>
    </source>
</reference>
<feature type="non-terminal residue" evidence="1">
    <location>
        <position position="1"/>
    </location>
</feature>
<reference evidence="1" key="1">
    <citation type="journal article" date="2013" name="BMC Genomics">
        <title>Unscrambling butterfly oogenesis.</title>
        <authorList>
            <person name="Carter J.M."/>
            <person name="Baker S.C."/>
            <person name="Pink R."/>
            <person name="Carter D.R."/>
            <person name="Collins A."/>
            <person name="Tomlin J."/>
            <person name="Gibbs M."/>
            <person name="Breuker C.J."/>
        </authorList>
    </citation>
    <scope>NUCLEOTIDE SEQUENCE</scope>
    <source>
        <tissue evidence="1">Ovary</tissue>
    </source>
</reference>
<accession>S4NM11</accession>
<evidence type="ECO:0000313" key="1">
    <source>
        <dbReference type="EMBL" id="JAA79761.1"/>
    </source>
</evidence>
<proteinExistence type="predicted"/>
<protein>
    <submittedName>
        <fullName evidence="1">Uncharacterized protein</fullName>
    </submittedName>
</protein>
<dbReference type="EMBL" id="GAIX01012799">
    <property type="protein sequence ID" value="JAA79761.1"/>
    <property type="molecule type" value="Transcribed_RNA"/>
</dbReference>
<organism evidence="1">
    <name type="scientific">Pararge aegeria</name>
    <name type="common">speckled wood butterfly</name>
    <dbReference type="NCBI Taxonomy" id="116150"/>
    <lineage>
        <taxon>Eukaryota</taxon>
        <taxon>Metazoa</taxon>
        <taxon>Ecdysozoa</taxon>
        <taxon>Arthropoda</taxon>
        <taxon>Hexapoda</taxon>
        <taxon>Insecta</taxon>
        <taxon>Pterygota</taxon>
        <taxon>Neoptera</taxon>
        <taxon>Endopterygota</taxon>
        <taxon>Lepidoptera</taxon>
        <taxon>Glossata</taxon>
        <taxon>Ditrysia</taxon>
        <taxon>Papilionoidea</taxon>
        <taxon>Nymphalidae</taxon>
        <taxon>Satyrinae</taxon>
        <taxon>Satyrini</taxon>
        <taxon>Parargina</taxon>
        <taxon>Pararge</taxon>
    </lineage>
</organism>
<sequence>FYFYCKPILDVVMRKRSNHDPLSSKTVQYLLSFNNNVCGLKPTLKTNTSYKSTRNIFISNLHIYLCGCE</sequence>
<name>S4NM11_9NEOP</name>